<dbReference type="InterPro" id="IPR046237">
    <property type="entry name" value="DUF6270"/>
</dbReference>
<reference evidence="1 3" key="1">
    <citation type="submission" date="2015-09" db="EMBL/GenBank/DDBJ databases">
        <title>Spore heat resistance.</title>
        <authorList>
            <person name="Boekhorst J."/>
            <person name="Berendsen E.M."/>
            <person name="Wells-Bennik M.H."/>
            <person name="Kuipers O.P."/>
        </authorList>
    </citation>
    <scope>NUCLEOTIDE SEQUENCE [LARGE SCALE GENOMIC DNA]</scope>
    <source>
        <strain evidence="1 3">B4122</strain>
    </source>
</reference>
<evidence type="ECO:0000313" key="3">
    <source>
        <dbReference type="Proteomes" id="UP000076442"/>
    </source>
</evidence>
<organism evidence="2 4">
    <name type="scientific">Bacillus subtilis</name>
    <dbReference type="NCBI Taxonomy" id="1423"/>
    <lineage>
        <taxon>Bacteria</taxon>
        <taxon>Bacillati</taxon>
        <taxon>Bacillota</taxon>
        <taxon>Bacilli</taxon>
        <taxon>Bacillales</taxon>
        <taxon>Bacillaceae</taxon>
        <taxon>Bacillus</taxon>
    </lineage>
</organism>
<dbReference type="Proteomes" id="UP000076442">
    <property type="component" value="Unassembled WGS sequence"/>
</dbReference>
<dbReference type="EMBL" id="JAGFPW010000020">
    <property type="protein sequence ID" value="MBO3796111.1"/>
    <property type="molecule type" value="Genomic_DNA"/>
</dbReference>
<gene>
    <name evidence="1" type="ORF">B4122_1853</name>
    <name evidence="2" type="ORF">J5227_17780</name>
</gene>
<dbReference type="RefSeq" id="WP_042975194.1">
    <property type="nucleotide sequence ID" value="NZ_CAVNYI010000003.1"/>
</dbReference>
<evidence type="ECO:0000313" key="1">
    <source>
        <dbReference type="EMBL" id="KZD92514.1"/>
    </source>
</evidence>
<comment type="caution">
    <text evidence="2">The sequence shown here is derived from an EMBL/GenBank/DDBJ whole genome shotgun (WGS) entry which is preliminary data.</text>
</comment>
<evidence type="ECO:0000313" key="2">
    <source>
        <dbReference type="EMBL" id="MBO3796111.1"/>
    </source>
</evidence>
<protein>
    <submittedName>
        <fullName evidence="1">Major teichoic acid biosynthesis protein C</fullName>
    </submittedName>
</protein>
<sequence>MKKVAVYGSCVTRDNFNSQFNADYKNFFDCVLTQNQSSIISTMSKPNYIVIDNENMSNHEKNTLKTDFENSFLTEIKSVQPDILILDFFADVHFGYVEISSNQYITNNRWTLPKTNYYKLSIQNKKQSFNIEDHFEKYFSLWKQKFNLFYNYVKLNCPDIKIILNSARNVHHFFDKEDKKKLLINGGNIKIIDVDYYNSVWSKFDAYVLDSFSDVEAISLFENKKYNSYENHPWGKFYVHYTMDYYTNFLDQLKNSVFK</sequence>
<name>A0A162UB35_BACIU</name>
<evidence type="ECO:0000313" key="4">
    <source>
        <dbReference type="Proteomes" id="UP000665181"/>
    </source>
</evidence>
<reference evidence="2" key="2">
    <citation type="submission" date="2021-03" db="EMBL/GenBank/DDBJ databases">
        <title>Isolation of Bacillus subtilis from fermented food sample.</title>
        <authorList>
            <person name="Lakshmanan V."/>
            <person name="Athira K."/>
            <person name="Rajagopal K."/>
        </authorList>
    </citation>
    <scope>NUCLEOTIDE SEQUENCE</scope>
    <source>
        <strain evidence="2">S1</strain>
    </source>
</reference>
<proteinExistence type="predicted"/>
<dbReference type="Pfam" id="PF19786">
    <property type="entry name" value="DUF6270"/>
    <property type="match status" value="1"/>
</dbReference>
<dbReference type="AlphaFoldDB" id="A0A162UB35"/>
<accession>A0A162UB35</accession>
<dbReference type="EMBL" id="LJZV01000010">
    <property type="protein sequence ID" value="KZD92514.1"/>
    <property type="molecule type" value="Genomic_DNA"/>
</dbReference>
<dbReference type="Proteomes" id="UP000665181">
    <property type="component" value="Unassembled WGS sequence"/>
</dbReference>